<accession>A0A0A3HRI4</accession>
<keyword evidence="2" id="KW-1133">Transmembrane helix</keyword>
<dbReference type="InterPro" id="IPR008269">
    <property type="entry name" value="Lon_proteolytic"/>
</dbReference>
<evidence type="ECO:0000313" key="6">
    <source>
        <dbReference type="Proteomes" id="UP000030408"/>
    </source>
</evidence>
<dbReference type="OrthoDB" id="2356897at2"/>
<dbReference type="SUPFAM" id="SSF50156">
    <property type="entry name" value="PDZ domain-like"/>
    <property type="match status" value="1"/>
</dbReference>
<dbReference type="InterPro" id="IPR027065">
    <property type="entry name" value="Lon_Prtase"/>
</dbReference>
<evidence type="ECO:0000256" key="2">
    <source>
        <dbReference type="SAM" id="Phobius"/>
    </source>
</evidence>
<dbReference type="InterPro" id="IPR020568">
    <property type="entry name" value="Ribosomal_Su5_D2-typ_SF"/>
</dbReference>
<comment type="catalytic activity">
    <reaction evidence="1">
        <text>Hydrolysis of proteins in presence of ATP.</text>
        <dbReference type="EC" id="3.4.21.53"/>
    </reaction>
</comment>
<sequence>MRKSFLYMIILFVIVFFLSFYKLDYYIMKPGSAYNVSEFVTVEDGDKNHEGTMSLMTVAMAQATPLTYAVSYFSEYEEVFKEEEVRQEEEDEKEYSVRQLKLMSDSQFNALYVAFQKANLPYTIEYHGVTVLNVLADGAADGELEPGDEIVEIDGVMIEKAQELTEILSAKKENEAVELVIDRDDKLLDRTIKLKPIPGSEKVGIGITYSESKLIKTDPNVKVDADKIGGPSAGLMFTLEILNQLLDDDLTKGYSIAGTGEMNEDGTVGRIGGIEKKVVAADRDGVEIFFAPDDEITQAMLQINPNLKSNYDVAVETAEKIDTDMEIVPVKTIDDAIDYIEKLQPKKD</sequence>
<dbReference type="Pfam" id="PF13180">
    <property type="entry name" value="PDZ_2"/>
    <property type="match status" value="1"/>
</dbReference>
<dbReference type="NCBIfam" id="NF041438">
    <property type="entry name" value="SepM_fam_S16"/>
    <property type="match status" value="1"/>
</dbReference>
<keyword evidence="1" id="KW-0720">Serine protease</keyword>
<dbReference type="Proteomes" id="UP000030408">
    <property type="component" value="Unassembled WGS sequence"/>
</dbReference>
<feature type="active site" evidence="1">
    <location>
        <position position="232"/>
    </location>
</feature>
<dbReference type="RefSeq" id="WP_036202708.1">
    <property type="nucleotide sequence ID" value="NZ_AVCY01000001.1"/>
</dbReference>
<dbReference type="PROSITE" id="PS51786">
    <property type="entry name" value="LON_PROTEOLYTIC"/>
    <property type="match status" value="1"/>
</dbReference>
<dbReference type="STRING" id="1384057.CD33_17400"/>
<dbReference type="GO" id="GO:0004252">
    <property type="term" value="F:serine-type endopeptidase activity"/>
    <property type="evidence" value="ECO:0007669"/>
    <property type="project" value="UniProtKB-UniRule"/>
</dbReference>
<reference evidence="5 6" key="1">
    <citation type="submission" date="2014-02" db="EMBL/GenBank/DDBJ databases">
        <title>Draft genome sequence of Lysinibacillus sinduriensis JCM 15800.</title>
        <authorList>
            <person name="Zhang F."/>
            <person name="Wang G."/>
            <person name="Zhang L."/>
        </authorList>
    </citation>
    <scope>NUCLEOTIDE SEQUENCE [LARGE SCALE GENOMIC DNA]</scope>
    <source>
        <strain evidence="5 6">JCM 15800</strain>
    </source>
</reference>
<keyword evidence="2" id="KW-0812">Transmembrane</keyword>
<dbReference type="EMBL" id="JPVO01000055">
    <property type="protein sequence ID" value="KGR73790.1"/>
    <property type="molecule type" value="Genomic_DNA"/>
</dbReference>
<keyword evidence="6" id="KW-1185">Reference proteome</keyword>
<dbReference type="eggNOG" id="COG3480">
    <property type="taxonomic scope" value="Bacteria"/>
</dbReference>
<feature type="domain" description="Lon proteolytic" evidence="4">
    <location>
        <begin position="228"/>
        <end position="343"/>
    </location>
</feature>
<feature type="active site" evidence="1">
    <location>
        <position position="277"/>
    </location>
</feature>
<dbReference type="Gene3D" id="3.30.230.10">
    <property type="match status" value="1"/>
</dbReference>
<name>A0A0A3HRI4_9BACL</name>
<feature type="transmembrane region" description="Helical" evidence="2">
    <location>
        <begin position="6"/>
        <end position="23"/>
    </location>
</feature>
<comment type="similarity">
    <text evidence="1">Belongs to the peptidase S16 family.</text>
</comment>
<keyword evidence="1" id="KW-0378">Hydrolase</keyword>
<protein>
    <recommendedName>
        <fullName evidence="1">endopeptidase La</fullName>
        <ecNumber evidence="1">3.4.21.53</ecNumber>
    </recommendedName>
</protein>
<evidence type="ECO:0000256" key="1">
    <source>
        <dbReference type="PROSITE-ProRule" id="PRU01122"/>
    </source>
</evidence>
<dbReference type="Pfam" id="PF05362">
    <property type="entry name" value="Lon_C"/>
    <property type="match status" value="1"/>
</dbReference>
<dbReference type="PANTHER" id="PTHR10046">
    <property type="entry name" value="ATP DEPENDENT LON PROTEASE FAMILY MEMBER"/>
    <property type="match status" value="1"/>
</dbReference>
<organism evidence="5 6">
    <name type="scientific">Ureibacillus sinduriensis BLB-1 = JCM 15800</name>
    <dbReference type="NCBI Taxonomy" id="1384057"/>
    <lineage>
        <taxon>Bacteria</taxon>
        <taxon>Bacillati</taxon>
        <taxon>Bacillota</taxon>
        <taxon>Bacilli</taxon>
        <taxon>Bacillales</taxon>
        <taxon>Caryophanaceae</taxon>
        <taxon>Ureibacillus</taxon>
    </lineage>
</organism>
<dbReference type="GO" id="GO:0006508">
    <property type="term" value="P:proteolysis"/>
    <property type="evidence" value="ECO:0007669"/>
    <property type="project" value="UniProtKB-KW"/>
</dbReference>
<dbReference type="SMART" id="SM00228">
    <property type="entry name" value="PDZ"/>
    <property type="match status" value="1"/>
</dbReference>
<keyword evidence="2" id="KW-0472">Membrane</keyword>
<dbReference type="SUPFAM" id="SSF54211">
    <property type="entry name" value="Ribosomal protein S5 domain 2-like"/>
    <property type="match status" value="1"/>
</dbReference>
<gene>
    <name evidence="5" type="ORF">CD33_17400</name>
</gene>
<dbReference type="InterPro" id="IPR036034">
    <property type="entry name" value="PDZ_sf"/>
</dbReference>
<feature type="domain" description="PDZ" evidence="3">
    <location>
        <begin position="128"/>
        <end position="185"/>
    </location>
</feature>
<dbReference type="GO" id="GO:0004176">
    <property type="term" value="F:ATP-dependent peptidase activity"/>
    <property type="evidence" value="ECO:0007669"/>
    <property type="project" value="UniProtKB-UniRule"/>
</dbReference>
<evidence type="ECO:0000259" key="3">
    <source>
        <dbReference type="PROSITE" id="PS50106"/>
    </source>
</evidence>
<proteinExistence type="inferred from homology"/>
<evidence type="ECO:0000259" key="4">
    <source>
        <dbReference type="PROSITE" id="PS51786"/>
    </source>
</evidence>
<dbReference type="GO" id="GO:0030163">
    <property type="term" value="P:protein catabolic process"/>
    <property type="evidence" value="ECO:0007669"/>
    <property type="project" value="InterPro"/>
</dbReference>
<dbReference type="EC" id="3.4.21.53" evidence="1"/>
<dbReference type="InterPro" id="IPR014721">
    <property type="entry name" value="Ribsml_uS5_D2-typ_fold_subgr"/>
</dbReference>
<dbReference type="AlphaFoldDB" id="A0A0A3HRI4"/>
<dbReference type="GO" id="GO:0005524">
    <property type="term" value="F:ATP binding"/>
    <property type="evidence" value="ECO:0007669"/>
    <property type="project" value="InterPro"/>
</dbReference>
<keyword evidence="1" id="KW-0645">Protease</keyword>
<dbReference type="InterPro" id="IPR001478">
    <property type="entry name" value="PDZ"/>
</dbReference>
<evidence type="ECO:0000313" key="5">
    <source>
        <dbReference type="EMBL" id="KGR73790.1"/>
    </source>
</evidence>
<comment type="caution">
    <text evidence="5">The sequence shown here is derived from an EMBL/GenBank/DDBJ whole genome shotgun (WGS) entry which is preliminary data.</text>
</comment>
<dbReference type="PROSITE" id="PS50106">
    <property type="entry name" value="PDZ"/>
    <property type="match status" value="1"/>
</dbReference>